<dbReference type="InterPro" id="IPR001314">
    <property type="entry name" value="Peptidase_S1A"/>
</dbReference>
<dbReference type="InterPro" id="IPR018114">
    <property type="entry name" value="TRYPSIN_HIS"/>
</dbReference>
<evidence type="ECO:0000256" key="3">
    <source>
        <dbReference type="ARBA" id="ARBA00022801"/>
    </source>
</evidence>
<evidence type="ECO:0000256" key="2">
    <source>
        <dbReference type="ARBA" id="ARBA00022729"/>
    </source>
</evidence>
<dbReference type="PANTHER" id="PTHR24253:SF144">
    <property type="entry name" value="CHYMOTRYPSIN-LIKE PROTEASE CTRL-1-RELATED"/>
    <property type="match status" value="1"/>
</dbReference>
<dbReference type="PRINTS" id="PR00722">
    <property type="entry name" value="CHYMOTRYPSIN"/>
</dbReference>
<dbReference type="Pfam" id="PF00089">
    <property type="entry name" value="Trypsin"/>
    <property type="match status" value="1"/>
</dbReference>
<keyword evidence="4 7" id="KW-0720">Serine protease</keyword>
<evidence type="ECO:0000256" key="1">
    <source>
        <dbReference type="ARBA" id="ARBA00022670"/>
    </source>
</evidence>
<dbReference type="InterPro" id="IPR001254">
    <property type="entry name" value="Trypsin_dom"/>
</dbReference>
<dbReference type="FunFam" id="2.40.10.10:FF:000024">
    <property type="entry name" value="Serine protease 53"/>
    <property type="match status" value="1"/>
</dbReference>
<dbReference type="InterPro" id="IPR033116">
    <property type="entry name" value="TRYPSIN_SER"/>
</dbReference>
<dbReference type="Gene3D" id="2.40.10.10">
    <property type="entry name" value="Trypsin-like serine proteases"/>
    <property type="match status" value="2"/>
</dbReference>
<feature type="domain" description="Peptidase S1" evidence="8">
    <location>
        <begin position="54"/>
        <end position="295"/>
    </location>
</feature>
<keyword evidence="1 7" id="KW-0645">Protease</keyword>
<evidence type="ECO:0000259" key="8">
    <source>
        <dbReference type="PROSITE" id="PS50240"/>
    </source>
</evidence>
<dbReference type="InterPro" id="IPR043504">
    <property type="entry name" value="Peptidase_S1_PA_chymotrypsin"/>
</dbReference>
<protein>
    <recommendedName>
        <fullName evidence="8">Peptidase S1 domain-containing protein</fullName>
    </recommendedName>
</protein>
<evidence type="ECO:0000313" key="9">
    <source>
        <dbReference type="EMBL" id="KAI1896325.1"/>
    </source>
</evidence>
<dbReference type="OrthoDB" id="546450at2759"/>
<dbReference type="SUPFAM" id="SSF50494">
    <property type="entry name" value="Trypsin-like serine proteases"/>
    <property type="match status" value="1"/>
</dbReference>
<keyword evidence="10" id="KW-1185">Reference proteome</keyword>
<comment type="caution">
    <text evidence="9">The sequence shown here is derived from an EMBL/GenBank/DDBJ whole genome shotgun (WGS) entry which is preliminary data.</text>
</comment>
<evidence type="ECO:0000256" key="4">
    <source>
        <dbReference type="ARBA" id="ARBA00022825"/>
    </source>
</evidence>
<dbReference type="InterPro" id="IPR009003">
    <property type="entry name" value="Peptidase_S1_PA"/>
</dbReference>
<keyword evidence="3 7" id="KW-0378">Hydrolase</keyword>
<sequence>MIGCVRQVSVGRLLQVHNRMLDLDVRMILLWTVSLGVQKCAAQVCGRPPLENRIVGGIDAQEGMWPWQVDIQTIPDGHVCGGSLISQEWVLSAAHCFPDPFDVSTYILYMGRYQLNGFNQFEVSSRVSQVIVPSGYSDPQQGQDMALVQLATPVTWSDRIQPVCLPDAGTLFPSGMECYVTGWGHIEDGVSLQGVGTLQQVEVPIIGQDSCQEMYQVQPTETVDILSDMICAGFQEGGKDSCQGDSGGPLVCPMVNGTWVQAGVVSFGLGCAQANRPGVYAKVSAFTDFIKATVPEAQLYGQAPIRWANDMVVLANALASLLVVLLLR</sequence>
<evidence type="ECO:0000313" key="10">
    <source>
        <dbReference type="Proteomes" id="UP000829720"/>
    </source>
</evidence>
<reference evidence="9" key="1">
    <citation type="submission" date="2021-01" db="EMBL/GenBank/DDBJ databases">
        <authorList>
            <person name="Zahm M."/>
            <person name="Roques C."/>
            <person name="Cabau C."/>
            <person name="Klopp C."/>
            <person name="Donnadieu C."/>
            <person name="Jouanno E."/>
            <person name="Lampietro C."/>
            <person name="Louis A."/>
            <person name="Herpin A."/>
            <person name="Echchiki A."/>
            <person name="Berthelot C."/>
            <person name="Parey E."/>
            <person name="Roest-Crollius H."/>
            <person name="Braasch I."/>
            <person name="Postlethwait J."/>
            <person name="Bobe J."/>
            <person name="Montfort J."/>
            <person name="Bouchez O."/>
            <person name="Begum T."/>
            <person name="Mejri S."/>
            <person name="Adams A."/>
            <person name="Chen W.-J."/>
            <person name="Guiguen Y."/>
        </authorList>
    </citation>
    <scope>NUCLEOTIDE SEQUENCE</scope>
    <source>
        <tissue evidence="9">Blood</tissue>
    </source>
</reference>
<keyword evidence="6" id="KW-0325">Glycoprotein</keyword>
<evidence type="ECO:0000256" key="6">
    <source>
        <dbReference type="ARBA" id="ARBA00023180"/>
    </source>
</evidence>
<proteinExistence type="predicted"/>
<evidence type="ECO:0000256" key="7">
    <source>
        <dbReference type="RuleBase" id="RU363034"/>
    </source>
</evidence>
<organism evidence="9 10">
    <name type="scientific">Albula goreensis</name>
    <dbReference type="NCBI Taxonomy" id="1534307"/>
    <lineage>
        <taxon>Eukaryota</taxon>
        <taxon>Metazoa</taxon>
        <taxon>Chordata</taxon>
        <taxon>Craniata</taxon>
        <taxon>Vertebrata</taxon>
        <taxon>Euteleostomi</taxon>
        <taxon>Actinopterygii</taxon>
        <taxon>Neopterygii</taxon>
        <taxon>Teleostei</taxon>
        <taxon>Albuliformes</taxon>
        <taxon>Albulidae</taxon>
        <taxon>Albula</taxon>
    </lineage>
</organism>
<dbReference type="GO" id="GO:0004252">
    <property type="term" value="F:serine-type endopeptidase activity"/>
    <property type="evidence" value="ECO:0007669"/>
    <property type="project" value="InterPro"/>
</dbReference>
<dbReference type="CDD" id="cd00190">
    <property type="entry name" value="Tryp_SPc"/>
    <property type="match status" value="1"/>
</dbReference>
<dbReference type="AlphaFoldDB" id="A0A8T3DQ18"/>
<keyword evidence="2" id="KW-0732">Signal</keyword>
<dbReference type="PROSITE" id="PS50240">
    <property type="entry name" value="TRYPSIN_DOM"/>
    <property type="match status" value="1"/>
</dbReference>
<dbReference type="PANTHER" id="PTHR24253">
    <property type="entry name" value="TRANSMEMBRANE PROTEASE SERINE"/>
    <property type="match status" value="1"/>
</dbReference>
<dbReference type="EMBL" id="JAERUA010000008">
    <property type="protein sequence ID" value="KAI1896325.1"/>
    <property type="molecule type" value="Genomic_DNA"/>
</dbReference>
<dbReference type="SMART" id="SM00020">
    <property type="entry name" value="Tryp_SPc"/>
    <property type="match status" value="1"/>
</dbReference>
<dbReference type="PROSITE" id="PS00135">
    <property type="entry name" value="TRYPSIN_SER"/>
    <property type="match status" value="1"/>
</dbReference>
<name>A0A8T3DQ18_9TELE</name>
<gene>
    <name evidence="9" type="ORF">AGOR_G00093620</name>
</gene>
<dbReference type="PROSITE" id="PS00134">
    <property type="entry name" value="TRYPSIN_HIS"/>
    <property type="match status" value="1"/>
</dbReference>
<accession>A0A8T3DQ18</accession>
<dbReference type="GO" id="GO:0006508">
    <property type="term" value="P:proteolysis"/>
    <property type="evidence" value="ECO:0007669"/>
    <property type="project" value="UniProtKB-KW"/>
</dbReference>
<evidence type="ECO:0000256" key="5">
    <source>
        <dbReference type="ARBA" id="ARBA00023157"/>
    </source>
</evidence>
<dbReference type="Proteomes" id="UP000829720">
    <property type="component" value="Unassembled WGS sequence"/>
</dbReference>
<keyword evidence="5" id="KW-1015">Disulfide bond</keyword>